<evidence type="ECO:0000256" key="6">
    <source>
        <dbReference type="ARBA" id="ARBA00023136"/>
    </source>
</evidence>
<evidence type="ECO:0000313" key="8">
    <source>
        <dbReference type="EMBL" id="QLG89293.1"/>
    </source>
</evidence>
<evidence type="ECO:0000256" key="1">
    <source>
        <dbReference type="ARBA" id="ARBA00004651"/>
    </source>
</evidence>
<dbReference type="PANTHER" id="PTHR33452">
    <property type="entry name" value="OXIDOREDUCTASE CATD-RELATED"/>
    <property type="match status" value="1"/>
</dbReference>
<keyword evidence="3" id="KW-1003">Cell membrane</keyword>
<evidence type="ECO:0000256" key="7">
    <source>
        <dbReference type="SAM" id="Phobius"/>
    </source>
</evidence>
<organism evidence="8 9">
    <name type="scientific">Chitinibacter bivalviorum</name>
    <dbReference type="NCBI Taxonomy" id="2739434"/>
    <lineage>
        <taxon>Bacteria</taxon>
        <taxon>Pseudomonadati</taxon>
        <taxon>Pseudomonadota</taxon>
        <taxon>Betaproteobacteria</taxon>
        <taxon>Neisseriales</taxon>
        <taxon>Chitinibacteraceae</taxon>
        <taxon>Chitinibacter</taxon>
    </lineage>
</organism>
<accession>A0A7H9BL39</accession>
<feature type="transmembrane region" description="Helical" evidence="7">
    <location>
        <begin position="66"/>
        <end position="87"/>
    </location>
</feature>
<comment type="subcellular location">
    <subcellularLocation>
        <location evidence="1">Cell membrane</location>
        <topology evidence="1">Multi-pass membrane protein</topology>
    </subcellularLocation>
</comment>
<dbReference type="GO" id="GO:0005886">
    <property type="term" value="C:plasma membrane"/>
    <property type="evidence" value="ECO:0007669"/>
    <property type="project" value="UniProtKB-SubCell"/>
</dbReference>
<dbReference type="InterPro" id="IPR032808">
    <property type="entry name" value="DoxX"/>
</dbReference>
<dbReference type="Pfam" id="PF07681">
    <property type="entry name" value="DoxX"/>
    <property type="match status" value="1"/>
</dbReference>
<sequence>MSLLHWHQRLAEAKPLNLLAPLADLLLRLYIAKVFFLSGLTKIADWETTIALFTDEYHVPLLPPQLAALGGTVGELVLPVLLVLGLLTRLSAVGLFVLNLVAVASYYHVLKDIPAALQDHLEWGLMIFALAAIPLRRWGLDTLLLRRSASN</sequence>
<dbReference type="AlphaFoldDB" id="A0A7H9BL39"/>
<keyword evidence="5 7" id="KW-1133">Transmembrane helix</keyword>
<protein>
    <submittedName>
        <fullName evidence="8">DoxX family membrane protein</fullName>
    </submittedName>
</protein>
<dbReference type="InterPro" id="IPR051907">
    <property type="entry name" value="DoxX-like_oxidoreductase"/>
</dbReference>
<evidence type="ECO:0000256" key="5">
    <source>
        <dbReference type="ARBA" id="ARBA00022989"/>
    </source>
</evidence>
<keyword evidence="9" id="KW-1185">Reference proteome</keyword>
<proteinExistence type="inferred from homology"/>
<name>A0A7H9BL39_9NEIS</name>
<keyword evidence="6 7" id="KW-0472">Membrane</keyword>
<evidence type="ECO:0000313" key="9">
    <source>
        <dbReference type="Proteomes" id="UP000509597"/>
    </source>
</evidence>
<evidence type="ECO:0000256" key="3">
    <source>
        <dbReference type="ARBA" id="ARBA00022475"/>
    </source>
</evidence>
<dbReference type="EMBL" id="CP058627">
    <property type="protein sequence ID" value="QLG89293.1"/>
    <property type="molecule type" value="Genomic_DNA"/>
</dbReference>
<comment type="similarity">
    <text evidence="2">Belongs to the DoxX family.</text>
</comment>
<dbReference type="Proteomes" id="UP000509597">
    <property type="component" value="Chromosome"/>
</dbReference>
<gene>
    <name evidence="8" type="ORF">HQ393_14145</name>
</gene>
<evidence type="ECO:0000256" key="2">
    <source>
        <dbReference type="ARBA" id="ARBA00006679"/>
    </source>
</evidence>
<dbReference type="KEGG" id="chiz:HQ393_14145"/>
<dbReference type="PANTHER" id="PTHR33452:SF1">
    <property type="entry name" value="INNER MEMBRANE PROTEIN YPHA-RELATED"/>
    <property type="match status" value="1"/>
</dbReference>
<dbReference type="RefSeq" id="WP_179355805.1">
    <property type="nucleotide sequence ID" value="NZ_CP058627.1"/>
</dbReference>
<evidence type="ECO:0000256" key="4">
    <source>
        <dbReference type="ARBA" id="ARBA00022692"/>
    </source>
</evidence>
<feature type="transmembrane region" description="Helical" evidence="7">
    <location>
        <begin position="121"/>
        <end position="138"/>
    </location>
</feature>
<keyword evidence="4 7" id="KW-0812">Transmembrane</keyword>
<feature type="transmembrane region" description="Helical" evidence="7">
    <location>
        <begin position="92"/>
        <end position="109"/>
    </location>
</feature>
<reference evidence="8 9" key="1">
    <citation type="submission" date="2020-07" db="EMBL/GenBank/DDBJ databases">
        <title>Complete genome sequence of Chitinibacter sp. 2T18.</title>
        <authorList>
            <person name="Bae J.-W."/>
            <person name="Choi J.-W."/>
        </authorList>
    </citation>
    <scope>NUCLEOTIDE SEQUENCE [LARGE SCALE GENOMIC DNA]</scope>
    <source>
        <strain evidence="8 9">2T18</strain>
    </source>
</reference>